<dbReference type="Gene3D" id="3.20.20.450">
    <property type="entry name" value="EAL domain"/>
    <property type="match status" value="1"/>
</dbReference>
<evidence type="ECO:0000313" key="5">
    <source>
        <dbReference type="EMBL" id="TQN52423.1"/>
    </source>
</evidence>
<dbReference type="PANTHER" id="PTHR33121:SF70">
    <property type="entry name" value="SIGNALING PROTEIN YKOW"/>
    <property type="match status" value="1"/>
</dbReference>
<dbReference type="PANTHER" id="PTHR33121">
    <property type="entry name" value="CYCLIC DI-GMP PHOSPHODIESTERASE PDEF"/>
    <property type="match status" value="1"/>
</dbReference>
<dbReference type="SUPFAM" id="SSF55785">
    <property type="entry name" value="PYP-like sensor domain (PAS domain)"/>
    <property type="match status" value="1"/>
</dbReference>
<dbReference type="InterPro" id="IPR001789">
    <property type="entry name" value="Sig_transdc_resp-reg_receiver"/>
</dbReference>
<evidence type="ECO:0000259" key="3">
    <source>
        <dbReference type="PROSITE" id="PS50113"/>
    </source>
</evidence>
<sequence length="673" mass="75715">MVEDDAPSRQLLVRRLSHAGWQVLDAPDGPSALEIVATHALSGILLDMGLPGMNGLEVLQRIRQNSTPLILPIIMVTAFDERDYLAEALSKGANDFVSKPVDFSALKARLKAHLALAETSKSLSSLQARQELILRGANDGIWELDVQSGRFNHSQRWLALLQCQSNQADMTIEQWIARVHPEDQDRIAMFIQDYLGGHQSETLSLEYRIRREDGHYLWIHTRGAAEPDSSGQYAYVAGTHTNISKDRYKHQVTGLNNIACLSDFLVSMGSFQPEKSLGILLIIFNYDSQSPKERDIYRHIAESLAKELYLKIPQVLQVGTGKETNHLIIITEPMQTGNLNLTEMINTTIPIINNIILQSSDAGNISYHCGLLEMKHDITNNGEPFTNVLAAAEHAAEMNLPVYAFDASLREKSERKKLITKSILEAIVKKNICPYLQPILLNGREIAGFESLARWHHEDLGMISPAEFLPIARTSGQMLLMTQSLLDQSLEALNLLRKKRLVGDQIYVSVNFEAEQLLHSEFEYMLENETQRHGLHPHHLCIELVESSWLDVSKSLRECLNRLRARGYMLALDDFGTGYSSLSMLNQLPFSTLKIDQSFVRNMLSNHSTQSLVEAIIAIAKALKLRIIAEGVETLEEERFLLEAGVELTQGFLRARPMAMEALQEWLGEHSQQ</sequence>
<dbReference type="CDD" id="cd00130">
    <property type="entry name" value="PAS"/>
    <property type="match status" value="1"/>
</dbReference>
<dbReference type="SMART" id="SM00086">
    <property type="entry name" value="PAC"/>
    <property type="match status" value="1"/>
</dbReference>
<evidence type="ECO:0000256" key="1">
    <source>
        <dbReference type="PROSITE-ProRule" id="PRU00169"/>
    </source>
</evidence>
<organism evidence="5 6">
    <name type="scientific">Acidithiobacillus thiooxidans ATCC 19377</name>
    <dbReference type="NCBI Taxonomy" id="637390"/>
    <lineage>
        <taxon>Bacteria</taxon>
        <taxon>Pseudomonadati</taxon>
        <taxon>Pseudomonadota</taxon>
        <taxon>Acidithiobacillia</taxon>
        <taxon>Acidithiobacillales</taxon>
        <taxon>Acidithiobacillaceae</taxon>
        <taxon>Acidithiobacillus</taxon>
    </lineage>
</organism>
<dbReference type="SMART" id="SM00052">
    <property type="entry name" value="EAL"/>
    <property type="match status" value="1"/>
</dbReference>
<dbReference type="Pfam" id="PF00563">
    <property type="entry name" value="EAL"/>
    <property type="match status" value="1"/>
</dbReference>
<dbReference type="InterPro" id="IPR000700">
    <property type="entry name" value="PAS-assoc_C"/>
</dbReference>
<dbReference type="InterPro" id="IPR035919">
    <property type="entry name" value="EAL_sf"/>
</dbReference>
<evidence type="ECO:0000259" key="4">
    <source>
        <dbReference type="PROSITE" id="PS50883"/>
    </source>
</evidence>
<dbReference type="PROSITE" id="PS50883">
    <property type="entry name" value="EAL"/>
    <property type="match status" value="1"/>
</dbReference>
<dbReference type="PROSITE" id="PS50110">
    <property type="entry name" value="RESPONSE_REGULATORY"/>
    <property type="match status" value="1"/>
</dbReference>
<protein>
    <submittedName>
        <fullName evidence="5">Putative signaling protein</fullName>
    </submittedName>
</protein>
<dbReference type="CDD" id="cd17574">
    <property type="entry name" value="REC_OmpR"/>
    <property type="match status" value="1"/>
</dbReference>
<dbReference type="AlphaFoldDB" id="A0A543Q7Y3"/>
<dbReference type="SUPFAM" id="SSF141868">
    <property type="entry name" value="EAL domain-like"/>
    <property type="match status" value="1"/>
</dbReference>
<dbReference type="InterPro" id="IPR011006">
    <property type="entry name" value="CheY-like_superfamily"/>
</dbReference>
<dbReference type="InterPro" id="IPR000014">
    <property type="entry name" value="PAS"/>
</dbReference>
<proteinExistence type="predicted"/>
<reference evidence="5 6" key="1">
    <citation type="submission" date="2019-03" db="EMBL/GenBank/DDBJ databases">
        <title>New insights into Acidothiobacillus thiooxidans sulfur metabolism through coupled gene expression, solution geochemistry, microscopy and spectroscopy analyses.</title>
        <authorList>
            <person name="Camacho D."/>
            <person name="Frazao R."/>
            <person name="Fouillen A."/>
            <person name="Nanci A."/>
            <person name="Lang B.F."/>
            <person name="Apte S.C."/>
            <person name="Baron C."/>
            <person name="Warren L.A."/>
        </authorList>
    </citation>
    <scope>NUCLEOTIDE SEQUENCE [LARGE SCALE GENOMIC DNA]</scope>
    <source>
        <strain evidence="5 6">ATCC 19377</strain>
    </source>
</reference>
<dbReference type="EMBL" id="SZUV01000001">
    <property type="protein sequence ID" value="TQN52423.1"/>
    <property type="molecule type" value="Genomic_DNA"/>
</dbReference>
<feature type="domain" description="PAC" evidence="3">
    <location>
        <begin position="203"/>
        <end position="255"/>
    </location>
</feature>
<evidence type="ECO:0000313" key="6">
    <source>
        <dbReference type="Proteomes" id="UP000315403"/>
    </source>
</evidence>
<keyword evidence="1" id="KW-0597">Phosphoprotein</keyword>
<dbReference type="PROSITE" id="PS50113">
    <property type="entry name" value="PAC"/>
    <property type="match status" value="1"/>
</dbReference>
<dbReference type="InterPro" id="IPR035965">
    <property type="entry name" value="PAS-like_dom_sf"/>
</dbReference>
<dbReference type="SUPFAM" id="SSF52172">
    <property type="entry name" value="CheY-like"/>
    <property type="match status" value="1"/>
</dbReference>
<dbReference type="Proteomes" id="UP000315403">
    <property type="component" value="Unassembled WGS sequence"/>
</dbReference>
<dbReference type="GO" id="GO:0000160">
    <property type="term" value="P:phosphorelay signal transduction system"/>
    <property type="evidence" value="ECO:0007669"/>
    <property type="project" value="InterPro"/>
</dbReference>
<dbReference type="InterPro" id="IPR001633">
    <property type="entry name" value="EAL_dom"/>
</dbReference>
<feature type="domain" description="EAL" evidence="4">
    <location>
        <begin position="416"/>
        <end position="671"/>
    </location>
</feature>
<feature type="modified residue" description="4-aspartylphosphate" evidence="1">
    <location>
        <position position="47"/>
    </location>
</feature>
<dbReference type="GO" id="GO:0071111">
    <property type="term" value="F:cyclic-guanylate-specific phosphodiesterase activity"/>
    <property type="evidence" value="ECO:0007669"/>
    <property type="project" value="InterPro"/>
</dbReference>
<dbReference type="InterPro" id="IPR050706">
    <property type="entry name" value="Cyclic-di-GMP_PDE-like"/>
</dbReference>
<feature type="domain" description="Response regulatory" evidence="2">
    <location>
        <begin position="1"/>
        <end position="114"/>
    </location>
</feature>
<gene>
    <name evidence="5" type="ORF">DLNHIDIE_02314</name>
</gene>
<accession>A0A543Q7Y3</accession>
<dbReference type="InterPro" id="IPR013655">
    <property type="entry name" value="PAS_fold_3"/>
</dbReference>
<evidence type="ECO:0000259" key="2">
    <source>
        <dbReference type="PROSITE" id="PS50110"/>
    </source>
</evidence>
<dbReference type="Pfam" id="PF08447">
    <property type="entry name" value="PAS_3"/>
    <property type="match status" value="1"/>
</dbReference>
<dbReference type="CDD" id="cd01948">
    <property type="entry name" value="EAL"/>
    <property type="match status" value="1"/>
</dbReference>
<dbReference type="RefSeq" id="WP_158627807.1">
    <property type="nucleotide sequence ID" value="NZ_SZUV01000001.1"/>
</dbReference>
<name>A0A543Q7Y3_ACITH</name>
<dbReference type="InterPro" id="IPR001610">
    <property type="entry name" value="PAC"/>
</dbReference>
<dbReference type="Pfam" id="PF00072">
    <property type="entry name" value="Response_reg"/>
    <property type="match status" value="1"/>
</dbReference>
<comment type="caution">
    <text evidence="5">The sequence shown here is derived from an EMBL/GenBank/DDBJ whole genome shotgun (WGS) entry which is preliminary data.</text>
</comment>
<dbReference type="Gene3D" id="3.40.50.2300">
    <property type="match status" value="1"/>
</dbReference>
<dbReference type="SMART" id="SM00448">
    <property type="entry name" value="REC"/>
    <property type="match status" value="1"/>
</dbReference>
<dbReference type="Gene3D" id="3.30.450.20">
    <property type="entry name" value="PAS domain"/>
    <property type="match status" value="1"/>
</dbReference>